<gene>
    <name evidence="1" type="ORF">SAMN05192563_1001521</name>
</gene>
<reference evidence="1 2" key="1">
    <citation type="submission" date="2016-10" db="EMBL/GenBank/DDBJ databases">
        <authorList>
            <person name="de Groot N.N."/>
        </authorList>
    </citation>
    <scope>NUCLEOTIDE SEQUENCE [LARGE SCALE GENOMIC DNA]</scope>
    <source>
        <strain evidence="1 2">LMG 27731</strain>
    </source>
</reference>
<sequence length="55" mass="6322">MQKPELLDWPQNVLGFYVAVGDTPLFTIGDVAVYELVFEEQAINIESRGVHLRRF</sequence>
<evidence type="ECO:0000313" key="1">
    <source>
        <dbReference type="EMBL" id="SFT50378.1"/>
    </source>
</evidence>
<dbReference type="AlphaFoldDB" id="A0A1I6YJ46"/>
<accession>A0A1I6YJ46</accession>
<dbReference type="Proteomes" id="UP000198844">
    <property type="component" value="Unassembled WGS sequence"/>
</dbReference>
<evidence type="ECO:0000313" key="2">
    <source>
        <dbReference type="Proteomes" id="UP000198844"/>
    </source>
</evidence>
<protein>
    <submittedName>
        <fullName evidence="1">Uncharacterized protein</fullName>
    </submittedName>
</protein>
<name>A0A1I6YJ46_9BURK</name>
<dbReference type="EMBL" id="FPBH01000001">
    <property type="protein sequence ID" value="SFT50378.1"/>
    <property type="molecule type" value="Genomic_DNA"/>
</dbReference>
<proteinExistence type="predicted"/>
<organism evidence="1 2">
    <name type="scientific">Paraburkholderia aspalathi</name>
    <dbReference type="NCBI Taxonomy" id="1324617"/>
    <lineage>
        <taxon>Bacteria</taxon>
        <taxon>Pseudomonadati</taxon>
        <taxon>Pseudomonadota</taxon>
        <taxon>Betaproteobacteria</taxon>
        <taxon>Burkholderiales</taxon>
        <taxon>Burkholderiaceae</taxon>
        <taxon>Paraburkholderia</taxon>
    </lineage>
</organism>